<keyword evidence="2" id="KW-1185">Reference proteome</keyword>
<name>E9HK61_DAPPU</name>
<evidence type="ECO:0000313" key="1">
    <source>
        <dbReference type="EMBL" id="EFX67888.1"/>
    </source>
</evidence>
<dbReference type="EMBL" id="GL732667">
    <property type="protein sequence ID" value="EFX67888.1"/>
    <property type="molecule type" value="Genomic_DNA"/>
</dbReference>
<accession>E9HK61</accession>
<protein>
    <submittedName>
        <fullName evidence="1">Uncharacterized protein</fullName>
    </submittedName>
</protein>
<dbReference type="AlphaFoldDB" id="E9HK61"/>
<dbReference type="HOGENOM" id="CLU_3070775_0_0_1"/>
<gene>
    <name evidence="1" type="ORF">DAPPUDRAFT_260944</name>
</gene>
<evidence type="ECO:0000313" key="2">
    <source>
        <dbReference type="Proteomes" id="UP000000305"/>
    </source>
</evidence>
<organism evidence="1 2">
    <name type="scientific">Daphnia pulex</name>
    <name type="common">Water flea</name>
    <dbReference type="NCBI Taxonomy" id="6669"/>
    <lineage>
        <taxon>Eukaryota</taxon>
        <taxon>Metazoa</taxon>
        <taxon>Ecdysozoa</taxon>
        <taxon>Arthropoda</taxon>
        <taxon>Crustacea</taxon>
        <taxon>Branchiopoda</taxon>
        <taxon>Diplostraca</taxon>
        <taxon>Cladocera</taxon>
        <taxon>Anomopoda</taxon>
        <taxon>Daphniidae</taxon>
        <taxon>Daphnia</taxon>
    </lineage>
</organism>
<dbReference type="Proteomes" id="UP000000305">
    <property type="component" value="Unassembled WGS sequence"/>
</dbReference>
<reference evidence="1 2" key="1">
    <citation type="journal article" date="2011" name="Science">
        <title>The ecoresponsive genome of Daphnia pulex.</title>
        <authorList>
            <person name="Colbourne J.K."/>
            <person name="Pfrender M.E."/>
            <person name="Gilbert D."/>
            <person name="Thomas W.K."/>
            <person name="Tucker A."/>
            <person name="Oakley T.H."/>
            <person name="Tokishita S."/>
            <person name="Aerts A."/>
            <person name="Arnold G.J."/>
            <person name="Basu M.K."/>
            <person name="Bauer D.J."/>
            <person name="Caceres C.E."/>
            <person name="Carmel L."/>
            <person name="Casola C."/>
            <person name="Choi J.H."/>
            <person name="Detter J.C."/>
            <person name="Dong Q."/>
            <person name="Dusheyko S."/>
            <person name="Eads B.D."/>
            <person name="Frohlich T."/>
            <person name="Geiler-Samerotte K.A."/>
            <person name="Gerlach D."/>
            <person name="Hatcher P."/>
            <person name="Jogdeo S."/>
            <person name="Krijgsveld J."/>
            <person name="Kriventseva E.V."/>
            <person name="Kultz D."/>
            <person name="Laforsch C."/>
            <person name="Lindquist E."/>
            <person name="Lopez J."/>
            <person name="Manak J.R."/>
            <person name="Muller J."/>
            <person name="Pangilinan J."/>
            <person name="Patwardhan R.P."/>
            <person name="Pitluck S."/>
            <person name="Pritham E.J."/>
            <person name="Rechtsteiner A."/>
            <person name="Rho M."/>
            <person name="Rogozin I.B."/>
            <person name="Sakarya O."/>
            <person name="Salamov A."/>
            <person name="Schaack S."/>
            <person name="Shapiro H."/>
            <person name="Shiga Y."/>
            <person name="Skalitzky C."/>
            <person name="Smith Z."/>
            <person name="Souvorov A."/>
            <person name="Sung W."/>
            <person name="Tang Z."/>
            <person name="Tsuchiya D."/>
            <person name="Tu H."/>
            <person name="Vos H."/>
            <person name="Wang M."/>
            <person name="Wolf Y.I."/>
            <person name="Yamagata H."/>
            <person name="Yamada T."/>
            <person name="Ye Y."/>
            <person name="Shaw J.R."/>
            <person name="Andrews J."/>
            <person name="Crease T.J."/>
            <person name="Tang H."/>
            <person name="Lucas S.M."/>
            <person name="Robertson H.M."/>
            <person name="Bork P."/>
            <person name="Koonin E.V."/>
            <person name="Zdobnov E.M."/>
            <person name="Grigoriev I.V."/>
            <person name="Lynch M."/>
            <person name="Boore J.L."/>
        </authorList>
    </citation>
    <scope>NUCLEOTIDE SEQUENCE [LARGE SCALE GENOMIC DNA]</scope>
</reference>
<sequence>MFLPLALSFWAFGWKSIVPDQRHRALFIIGIAASQKFVCSLRFPAPGSATAIR</sequence>
<dbReference type="InParanoid" id="E9HK61"/>
<dbReference type="KEGG" id="dpx:DAPPUDRAFT_260944"/>
<proteinExistence type="predicted"/>